<reference evidence="2 3" key="2">
    <citation type="submission" date="2014-09" db="EMBL/GenBank/DDBJ databases">
        <authorList>
            <consortium name="NBRP consortium"/>
            <person name="Sawabe T."/>
            <person name="Meirelles P."/>
            <person name="Nakanishi M."/>
            <person name="Sayaka M."/>
            <person name="Hattori M."/>
            <person name="Ohkuma M."/>
        </authorList>
    </citation>
    <scope>NUCLEOTIDE SEQUENCE [LARGE SCALE GENOMIC DNA]</scope>
    <source>
        <strain evidence="3">JCM19235</strain>
    </source>
</reference>
<evidence type="ECO:0000313" key="3">
    <source>
        <dbReference type="Proteomes" id="UP000029228"/>
    </source>
</evidence>
<dbReference type="AlphaFoldDB" id="A0A090SFU7"/>
<evidence type="ECO:0000256" key="1">
    <source>
        <dbReference type="SAM" id="SignalP"/>
    </source>
</evidence>
<sequence>MKKSLSYLVLTLLVPLTTFASTEKKLRVTASAYTSAVGETDSTPNIGAWGDTLKPGMRSIAVSRDLIELGLDHNQEVTIEGFKGTYRVLDKMNKRWTKKIDIYMGNDVESAKQWGVREVTIIWRENKDN</sequence>
<dbReference type="STRING" id="990268.JCM19235_6920"/>
<accession>A0A090SFU7</accession>
<dbReference type="Proteomes" id="UP000029228">
    <property type="component" value="Unassembled WGS sequence"/>
</dbReference>
<evidence type="ECO:0008006" key="4">
    <source>
        <dbReference type="Google" id="ProtNLM"/>
    </source>
</evidence>
<dbReference type="OrthoDB" id="5624888at2"/>
<evidence type="ECO:0000313" key="2">
    <source>
        <dbReference type="EMBL" id="GAL18367.1"/>
    </source>
</evidence>
<feature type="chain" id="PRO_5001864498" description="3D domain-containing protein" evidence="1">
    <location>
        <begin position="21"/>
        <end position="129"/>
    </location>
</feature>
<gene>
    <name evidence="2" type="ORF">JCM19235_6920</name>
</gene>
<dbReference type="CDD" id="cd22784">
    <property type="entry name" value="DPBB_MltA_YuiC-like"/>
    <property type="match status" value="1"/>
</dbReference>
<organism evidence="2 3">
    <name type="scientific">Vibrio maritimus</name>
    <dbReference type="NCBI Taxonomy" id="990268"/>
    <lineage>
        <taxon>Bacteria</taxon>
        <taxon>Pseudomonadati</taxon>
        <taxon>Pseudomonadota</taxon>
        <taxon>Gammaproteobacteria</taxon>
        <taxon>Vibrionales</taxon>
        <taxon>Vibrionaceae</taxon>
        <taxon>Vibrio</taxon>
    </lineage>
</organism>
<dbReference type="EMBL" id="BBMR01000002">
    <property type="protein sequence ID" value="GAL18367.1"/>
    <property type="molecule type" value="Genomic_DNA"/>
</dbReference>
<comment type="caution">
    <text evidence="2">The sequence shown here is derived from an EMBL/GenBank/DDBJ whole genome shotgun (WGS) entry which is preliminary data.</text>
</comment>
<reference evidence="2 3" key="1">
    <citation type="submission" date="2014-09" db="EMBL/GenBank/DDBJ databases">
        <title>Vibrio maritimus JCM 19235. (C45) whole genome shotgun sequence.</title>
        <authorList>
            <person name="Sawabe T."/>
            <person name="Meirelles P."/>
            <person name="Nakanishi M."/>
            <person name="Sayaka M."/>
            <person name="Hattori M."/>
            <person name="Ohkuma M."/>
        </authorList>
    </citation>
    <scope>NUCLEOTIDE SEQUENCE [LARGE SCALE GENOMIC DNA]</scope>
    <source>
        <strain evidence="3">JCM19235</strain>
    </source>
</reference>
<protein>
    <recommendedName>
        <fullName evidence="4">3D domain-containing protein</fullName>
    </recommendedName>
</protein>
<name>A0A090SFU7_9VIBR</name>
<feature type="signal peptide" evidence="1">
    <location>
        <begin position="1"/>
        <end position="20"/>
    </location>
</feature>
<keyword evidence="1" id="KW-0732">Signal</keyword>
<proteinExistence type="predicted"/>
<keyword evidence="3" id="KW-1185">Reference proteome</keyword>